<sequence length="43" mass="5139">MQLKRTKVLNRTNKQRRATMFMLAKSLMYPLIQPSYNAKPKEL</sequence>
<evidence type="ECO:0000313" key="1">
    <source>
        <dbReference type="EMBL" id="JAH85338.1"/>
    </source>
</evidence>
<accession>A0A0E9W796</accession>
<proteinExistence type="predicted"/>
<dbReference type="EMBL" id="GBXM01023239">
    <property type="protein sequence ID" value="JAH85338.1"/>
    <property type="molecule type" value="Transcribed_RNA"/>
</dbReference>
<protein>
    <submittedName>
        <fullName evidence="1">Uncharacterized protein</fullName>
    </submittedName>
</protein>
<dbReference type="AlphaFoldDB" id="A0A0E9W796"/>
<organism evidence="1">
    <name type="scientific">Anguilla anguilla</name>
    <name type="common">European freshwater eel</name>
    <name type="synonym">Muraena anguilla</name>
    <dbReference type="NCBI Taxonomy" id="7936"/>
    <lineage>
        <taxon>Eukaryota</taxon>
        <taxon>Metazoa</taxon>
        <taxon>Chordata</taxon>
        <taxon>Craniata</taxon>
        <taxon>Vertebrata</taxon>
        <taxon>Euteleostomi</taxon>
        <taxon>Actinopterygii</taxon>
        <taxon>Neopterygii</taxon>
        <taxon>Teleostei</taxon>
        <taxon>Anguilliformes</taxon>
        <taxon>Anguillidae</taxon>
        <taxon>Anguilla</taxon>
    </lineage>
</organism>
<reference evidence="1" key="2">
    <citation type="journal article" date="2015" name="Fish Shellfish Immunol.">
        <title>Early steps in the European eel (Anguilla anguilla)-Vibrio vulnificus interaction in the gills: Role of the RtxA13 toxin.</title>
        <authorList>
            <person name="Callol A."/>
            <person name="Pajuelo D."/>
            <person name="Ebbesson L."/>
            <person name="Teles M."/>
            <person name="MacKenzie S."/>
            <person name="Amaro C."/>
        </authorList>
    </citation>
    <scope>NUCLEOTIDE SEQUENCE</scope>
</reference>
<name>A0A0E9W796_ANGAN</name>
<reference evidence="1" key="1">
    <citation type="submission" date="2014-11" db="EMBL/GenBank/DDBJ databases">
        <authorList>
            <person name="Amaro Gonzalez C."/>
        </authorList>
    </citation>
    <scope>NUCLEOTIDE SEQUENCE</scope>
</reference>